<sequence>MPCANEKDIFERALMRLLCPDTDQSVQRVEIAVPLKKYRRRRRDIPNGLNATDYLPRPARIFVQEMLSEHTLSMFWSDPRTGHYSDQIWRLGFARIDGFCALSGKPIAEGDQIFRPLRSLMRAPSNGDRMVLASVVSMQVGDDD</sequence>
<dbReference type="Proteomes" id="UP000236649">
    <property type="component" value="Chromosome 4"/>
</dbReference>
<name>A0AAN1JL70_9BURK</name>
<accession>A0AAN1JL70</accession>
<dbReference type="Pfam" id="PF11811">
    <property type="entry name" value="DUF3331"/>
    <property type="match status" value="1"/>
</dbReference>
<evidence type="ECO:0008006" key="3">
    <source>
        <dbReference type="Google" id="ProtNLM"/>
    </source>
</evidence>
<proteinExistence type="predicted"/>
<dbReference type="AlphaFoldDB" id="A0AAN1JL70"/>
<organism evidence="1 2">
    <name type="scientific">Paraburkholderia hospita</name>
    <dbReference type="NCBI Taxonomy" id="169430"/>
    <lineage>
        <taxon>Bacteria</taxon>
        <taxon>Pseudomonadati</taxon>
        <taxon>Pseudomonadota</taxon>
        <taxon>Betaproteobacteria</taxon>
        <taxon>Burkholderiales</taxon>
        <taxon>Burkholderiaceae</taxon>
        <taxon>Paraburkholderia</taxon>
    </lineage>
</organism>
<dbReference type="KEGG" id="phs:C2L64_45810"/>
<gene>
    <name evidence="1" type="ORF">C2L64_45810</name>
</gene>
<dbReference type="InterPro" id="IPR021769">
    <property type="entry name" value="DUF3331"/>
</dbReference>
<evidence type="ECO:0000313" key="2">
    <source>
        <dbReference type="Proteomes" id="UP000236649"/>
    </source>
</evidence>
<dbReference type="EMBL" id="CP026108">
    <property type="protein sequence ID" value="AUT76124.1"/>
    <property type="molecule type" value="Genomic_DNA"/>
</dbReference>
<evidence type="ECO:0000313" key="1">
    <source>
        <dbReference type="EMBL" id="AUT76124.1"/>
    </source>
</evidence>
<protein>
    <recommendedName>
        <fullName evidence="3">DUF3331 domain-containing protein</fullName>
    </recommendedName>
</protein>
<reference evidence="1 2" key="1">
    <citation type="submission" date="2018-01" db="EMBL/GenBank/DDBJ databases">
        <title>Species boundaries and ecological features among Paraburkholderia terrae DSMZ17804T, P. hospita DSMZ17164T and P. caribensis DSMZ13236T.</title>
        <authorList>
            <person name="Pratama A.A."/>
        </authorList>
    </citation>
    <scope>NUCLEOTIDE SEQUENCE [LARGE SCALE GENOMIC DNA]</scope>
    <source>
        <strain evidence="1 2">DSM 17164</strain>
    </source>
</reference>